<dbReference type="CDD" id="cd02440">
    <property type="entry name" value="AdoMet_MTases"/>
    <property type="match status" value="1"/>
</dbReference>
<dbReference type="InterPro" id="IPR036986">
    <property type="entry name" value="S4_RNA-bd_sf"/>
</dbReference>
<dbReference type="InterPro" id="IPR002877">
    <property type="entry name" value="RNA_MeTrfase_FtsJ_dom"/>
</dbReference>
<name>A0ABV6G7N5_9GAMM</name>
<keyword evidence="6" id="KW-1185">Reference proteome</keyword>
<dbReference type="SUPFAM" id="SSF53335">
    <property type="entry name" value="S-adenosyl-L-methionine-dependent methyltransferases"/>
    <property type="match status" value="1"/>
</dbReference>
<organism evidence="5 6">
    <name type="scientific">Kushneria aurantia</name>
    <dbReference type="NCBI Taxonomy" id="504092"/>
    <lineage>
        <taxon>Bacteria</taxon>
        <taxon>Pseudomonadati</taxon>
        <taxon>Pseudomonadota</taxon>
        <taxon>Gammaproteobacteria</taxon>
        <taxon>Oceanospirillales</taxon>
        <taxon>Halomonadaceae</taxon>
        <taxon>Kushneria</taxon>
    </lineage>
</organism>
<dbReference type="PIRSF" id="PIRSF005578">
    <property type="entry name" value="TlyA"/>
    <property type="match status" value="1"/>
</dbReference>
<dbReference type="RefSeq" id="WP_019952513.1">
    <property type="nucleotide sequence ID" value="NZ_JBHLVX010000065.1"/>
</dbReference>
<evidence type="ECO:0000256" key="1">
    <source>
        <dbReference type="ARBA" id="ARBA00022884"/>
    </source>
</evidence>
<keyword evidence="5" id="KW-0489">Methyltransferase</keyword>
<reference evidence="5 6" key="1">
    <citation type="submission" date="2024-09" db="EMBL/GenBank/DDBJ databases">
        <authorList>
            <person name="Sun Q."/>
            <person name="Mori K."/>
        </authorList>
    </citation>
    <scope>NUCLEOTIDE SEQUENCE [LARGE SCALE GENOMIC DNA]</scope>
    <source>
        <strain evidence="5 6">CCM 7415</strain>
    </source>
</reference>
<feature type="domain" description="Ribosomal RNA methyltransferase FtsJ" evidence="4">
    <location>
        <begin position="66"/>
        <end position="251"/>
    </location>
</feature>
<accession>A0ABV6G7N5</accession>
<gene>
    <name evidence="5" type="ORF">ACFFHW_17090</name>
</gene>
<dbReference type="InterPro" id="IPR004538">
    <property type="entry name" value="Hemolysin_A/TlyA"/>
</dbReference>
<dbReference type="InterPro" id="IPR047048">
    <property type="entry name" value="TlyA"/>
</dbReference>
<dbReference type="Pfam" id="PF01728">
    <property type="entry name" value="FtsJ"/>
    <property type="match status" value="1"/>
</dbReference>
<dbReference type="Gene3D" id="3.10.290.10">
    <property type="entry name" value="RNA-binding S4 domain"/>
    <property type="match status" value="1"/>
</dbReference>
<evidence type="ECO:0000256" key="2">
    <source>
        <dbReference type="ARBA" id="ARBA00029460"/>
    </source>
</evidence>
<protein>
    <submittedName>
        <fullName evidence="5">TlyA family RNA methyltransferase</fullName>
    </submittedName>
</protein>
<dbReference type="GO" id="GO:0032259">
    <property type="term" value="P:methylation"/>
    <property type="evidence" value="ECO:0007669"/>
    <property type="project" value="UniProtKB-KW"/>
</dbReference>
<evidence type="ECO:0000313" key="5">
    <source>
        <dbReference type="EMBL" id="MFC0269681.1"/>
    </source>
</evidence>
<comment type="caution">
    <text evidence="5">The sequence shown here is derived from an EMBL/GenBank/DDBJ whole genome shotgun (WGS) entry which is preliminary data.</text>
</comment>
<dbReference type="PANTHER" id="PTHR32319:SF0">
    <property type="entry name" value="BACTERIAL HEMOLYSIN-LIKE PROTEIN"/>
    <property type="match status" value="1"/>
</dbReference>
<dbReference type="InterPro" id="IPR029063">
    <property type="entry name" value="SAM-dependent_MTases_sf"/>
</dbReference>
<evidence type="ECO:0000256" key="3">
    <source>
        <dbReference type="PROSITE-ProRule" id="PRU00182"/>
    </source>
</evidence>
<evidence type="ECO:0000313" key="6">
    <source>
        <dbReference type="Proteomes" id="UP001589814"/>
    </source>
</evidence>
<dbReference type="Gene3D" id="3.40.50.150">
    <property type="entry name" value="Vaccinia Virus protein VP39"/>
    <property type="match status" value="1"/>
</dbReference>
<keyword evidence="5" id="KW-0808">Transferase</keyword>
<dbReference type="GO" id="GO:0008168">
    <property type="term" value="F:methyltransferase activity"/>
    <property type="evidence" value="ECO:0007669"/>
    <property type="project" value="UniProtKB-KW"/>
</dbReference>
<comment type="similarity">
    <text evidence="2">Belongs to the TlyA family.</text>
</comment>
<dbReference type="EMBL" id="JBHLVX010000065">
    <property type="protein sequence ID" value="MFC0269681.1"/>
    <property type="molecule type" value="Genomic_DNA"/>
</dbReference>
<evidence type="ECO:0000259" key="4">
    <source>
        <dbReference type="Pfam" id="PF01728"/>
    </source>
</evidence>
<dbReference type="CDD" id="cd00165">
    <property type="entry name" value="S4"/>
    <property type="match status" value="1"/>
</dbReference>
<sequence>MSGLKRLDQLLVEQQLVRSRSRAQRLIRNARVQLITPDGARTLTRPAERMPGDSHLVVLDDPEERYVSRAGLKLEALIAASGRLDGLTVLDVGQSTGGFSDCALRHGARRVIGIEVGHGQLDVDLAADERVTVLEGVNARRLPDEELVALAPEGIEAVVMDVSFISQTLILPELSRLLRPGARLLSLVKPQFELSPAKIAAGGLVRDTRHYAEVETRLRAACAECGFEILLWMASPISGGDGNREFLLHARRL</sequence>
<dbReference type="PROSITE" id="PS50889">
    <property type="entry name" value="S4"/>
    <property type="match status" value="1"/>
</dbReference>
<proteinExistence type="inferred from homology"/>
<dbReference type="PANTHER" id="PTHR32319">
    <property type="entry name" value="BACTERIAL HEMOLYSIN-LIKE PROTEIN"/>
    <property type="match status" value="1"/>
</dbReference>
<dbReference type="Proteomes" id="UP001589814">
    <property type="component" value="Unassembled WGS sequence"/>
</dbReference>
<keyword evidence="1 3" id="KW-0694">RNA-binding</keyword>